<protein>
    <recommendedName>
        <fullName evidence="2">G8 domain-containing protein</fullName>
    </recommendedName>
</protein>
<accession>A0A0F9LHU1</accession>
<dbReference type="AlphaFoldDB" id="A0A0F9LHU1"/>
<sequence>MQLTRACLILLALLGQPWTKHAAREHERIEVMATPIWISSDGDWGNTASWSTGSVPVDGDTAVFDGINSVVSVTGSLNQAGIDLDELQTSPEYTGDIGLPGNPLRLDSFVTHRGSGSLYYQADGQINQVFVDSVNLIDAAILFGTGAPYNVIVKKGHVTCSDSMTGLGAIHVMADKAIVIVEKNGAATVDRITMTAGFLENNRALSDADSFAIISGGVYVHQDGAVSELHIHGGVVEWNADETLSFALIASGLLDFTRSGNAKTVSAVIIYPGGEMFTTSQTTVSGLLDFRKEIP</sequence>
<gene>
    <name evidence="1" type="ORF">LCGC14_1507350</name>
</gene>
<reference evidence="1" key="1">
    <citation type="journal article" date="2015" name="Nature">
        <title>Complex archaea that bridge the gap between prokaryotes and eukaryotes.</title>
        <authorList>
            <person name="Spang A."/>
            <person name="Saw J.H."/>
            <person name="Jorgensen S.L."/>
            <person name="Zaremba-Niedzwiedzka K."/>
            <person name="Martijn J."/>
            <person name="Lind A.E."/>
            <person name="van Eijk R."/>
            <person name="Schleper C."/>
            <person name="Guy L."/>
            <person name="Ettema T.J."/>
        </authorList>
    </citation>
    <scope>NUCLEOTIDE SEQUENCE</scope>
</reference>
<organism evidence="1">
    <name type="scientific">marine sediment metagenome</name>
    <dbReference type="NCBI Taxonomy" id="412755"/>
    <lineage>
        <taxon>unclassified sequences</taxon>
        <taxon>metagenomes</taxon>
        <taxon>ecological metagenomes</taxon>
    </lineage>
</organism>
<dbReference type="EMBL" id="LAZR01011019">
    <property type="protein sequence ID" value="KKM63845.1"/>
    <property type="molecule type" value="Genomic_DNA"/>
</dbReference>
<proteinExistence type="predicted"/>
<evidence type="ECO:0000313" key="1">
    <source>
        <dbReference type="EMBL" id="KKM63845.1"/>
    </source>
</evidence>
<name>A0A0F9LHU1_9ZZZZ</name>
<evidence type="ECO:0008006" key="2">
    <source>
        <dbReference type="Google" id="ProtNLM"/>
    </source>
</evidence>
<comment type="caution">
    <text evidence="1">The sequence shown here is derived from an EMBL/GenBank/DDBJ whole genome shotgun (WGS) entry which is preliminary data.</text>
</comment>